<keyword evidence="1" id="KW-0677">Repeat</keyword>
<dbReference type="SUPFAM" id="SSF52540">
    <property type="entry name" value="P-loop containing nucleoside triphosphate hydrolases"/>
    <property type="match status" value="1"/>
</dbReference>
<dbReference type="PANTHER" id="PTHR23155">
    <property type="entry name" value="DISEASE RESISTANCE PROTEIN RP"/>
    <property type="match status" value="1"/>
</dbReference>
<dbReference type="Gramene" id="AUR62044088-RA">
    <property type="protein sequence ID" value="AUR62044088-RA:cds"/>
    <property type="gene ID" value="AUR62044088"/>
</dbReference>
<dbReference type="GO" id="GO:0043531">
    <property type="term" value="F:ADP binding"/>
    <property type="evidence" value="ECO:0007669"/>
    <property type="project" value="InterPro"/>
</dbReference>
<evidence type="ECO:0000256" key="2">
    <source>
        <dbReference type="ARBA" id="ARBA00022741"/>
    </source>
</evidence>
<feature type="domain" description="Disease resistance R13L4/SHOC-2-like LRR" evidence="9">
    <location>
        <begin position="607"/>
        <end position="886"/>
    </location>
</feature>
<keyword evidence="2" id="KW-0547">Nucleotide-binding</keyword>
<dbReference type="InterPro" id="IPR041118">
    <property type="entry name" value="Rx_N"/>
</dbReference>
<dbReference type="Gene3D" id="1.10.8.430">
    <property type="entry name" value="Helical domain of apoptotic protease-activating factors"/>
    <property type="match status" value="1"/>
</dbReference>
<dbReference type="Gene3D" id="1.10.10.10">
    <property type="entry name" value="Winged helix-like DNA-binding domain superfamily/Winged helix DNA-binding domain"/>
    <property type="match status" value="1"/>
</dbReference>
<dbReference type="InterPro" id="IPR027417">
    <property type="entry name" value="P-loop_NTPase"/>
</dbReference>
<dbReference type="CDD" id="cd14798">
    <property type="entry name" value="RX-CC_like"/>
    <property type="match status" value="1"/>
</dbReference>
<feature type="region of interest" description="Disordered" evidence="5">
    <location>
        <begin position="507"/>
        <end position="550"/>
    </location>
</feature>
<dbReference type="InterPro" id="IPR036388">
    <property type="entry name" value="WH-like_DNA-bd_sf"/>
</dbReference>
<dbReference type="Pfam" id="PF23598">
    <property type="entry name" value="LRR_14"/>
    <property type="match status" value="1"/>
</dbReference>
<feature type="domain" description="Disease resistance protein winged helix" evidence="8">
    <location>
        <begin position="422"/>
        <end position="484"/>
    </location>
</feature>
<proteinExistence type="predicted"/>
<evidence type="ECO:0000256" key="5">
    <source>
        <dbReference type="SAM" id="MobiDB-lite"/>
    </source>
</evidence>
<evidence type="ECO:0000313" key="10">
    <source>
        <dbReference type="EnsemblPlants" id="AUR62044088-RA:cds"/>
    </source>
</evidence>
<organism evidence="10 11">
    <name type="scientific">Chenopodium quinoa</name>
    <name type="common">Quinoa</name>
    <dbReference type="NCBI Taxonomy" id="63459"/>
    <lineage>
        <taxon>Eukaryota</taxon>
        <taxon>Viridiplantae</taxon>
        <taxon>Streptophyta</taxon>
        <taxon>Embryophyta</taxon>
        <taxon>Tracheophyta</taxon>
        <taxon>Spermatophyta</taxon>
        <taxon>Magnoliopsida</taxon>
        <taxon>eudicotyledons</taxon>
        <taxon>Gunneridae</taxon>
        <taxon>Pentapetalae</taxon>
        <taxon>Caryophyllales</taxon>
        <taxon>Chenopodiaceae</taxon>
        <taxon>Chenopodioideae</taxon>
        <taxon>Atripliceae</taxon>
        <taxon>Chenopodium</taxon>
    </lineage>
</organism>
<dbReference type="Gene3D" id="3.40.50.300">
    <property type="entry name" value="P-loop containing nucleotide triphosphate hydrolases"/>
    <property type="match status" value="1"/>
</dbReference>
<evidence type="ECO:0000259" key="8">
    <source>
        <dbReference type="Pfam" id="PF23559"/>
    </source>
</evidence>
<feature type="compositionally biased region" description="Polar residues" evidence="5">
    <location>
        <begin position="507"/>
        <end position="525"/>
    </location>
</feature>
<reference evidence="10" key="2">
    <citation type="submission" date="2021-03" db="UniProtKB">
        <authorList>
            <consortium name="EnsemblPlants"/>
        </authorList>
    </citation>
    <scope>IDENTIFICATION</scope>
</reference>
<dbReference type="PRINTS" id="PR00364">
    <property type="entry name" value="DISEASERSIST"/>
</dbReference>
<dbReference type="Gene3D" id="3.80.10.10">
    <property type="entry name" value="Ribonuclease Inhibitor"/>
    <property type="match status" value="1"/>
</dbReference>
<feature type="coiled-coil region" evidence="4">
    <location>
        <begin position="97"/>
        <end position="147"/>
    </location>
</feature>
<name>A0A803ND97_CHEQI</name>
<dbReference type="SUPFAM" id="SSF52058">
    <property type="entry name" value="L domain-like"/>
    <property type="match status" value="1"/>
</dbReference>
<dbReference type="InterPro" id="IPR058922">
    <property type="entry name" value="WHD_DRP"/>
</dbReference>
<evidence type="ECO:0000256" key="3">
    <source>
        <dbReference type="ARBA" id="ARBA00022821"/>
    </source>
</evidence>
<keyword evidence="3" id="KW-0611">Plant defense</keyword>
<evidence type="ECO:0000256" key="4">
    <source>
        <dbReference type="SAM" id="Coils"/>
    </source>
</evidence>
<dbReference type="OMA" id="LYMNEVH"/>
<feature type="domain" description="NB-ARC" evidence="6">
    <location>
        <begin position="180"/>
        <end position="337"/>
    </location>
</feature>
<dbReference type="InterPro" id="IPR042197">
    <property type="entry name" value="Apaf_helical"/>
</dbReference>
<keyword evidence="11" id="KW-1185">Reference proteome</keyword>
<dbReference type="GO" id="GO:0098542">
    <property type="term" value="P:defense response to other organism"/>
    <property type="evidence" value="ECO:0007669"/>
    <property type="project" value="TreeGrafter"/>
</dbReference>
<accession>A0A803ND97</accession>
<dbReference type="EnsemblPlants" id="AUR62044088-RA">
    <property type="protein sequence ID" value="AUR62044088-RA:cds"/>
    <property type="gene ID" value="AUR62044088"/>
</dbReference>
<dbReference type="Proteomes" id="UP000596660">
    <property type="component" value="Unplaced"/>
</dbReference>
<sequence>MAVEAVVSVVIQKVTDLLIQESKIFDKVVDQVEDIRLELRQMRGFLTDAEELPKDEKDAKKWVGKYLNTLYKLEDMVESYVLKLVHKKMKDSTITACWKLRRKLKHIEDEIKALNKSRPHNIEDASLRKLSFHIEQKQQNLDNLSDKNLSTGSSSRTKRMLSGVCEEDDSDYIGFKDYENSLKSRLTEKDGVRIDVVGRLGSGKTTLVKRIYNCKSIKEQFVCHAWLDVSEEHKLKDLLLKVWNQVNKKRDNELTLLSDGELRDKLCEFLRGKKCLIILDDARKQPDACRELIEALSLQNMNEYKVVVLNIDESRDGNAKLIELQPLEENESWELFLRSLRNEEGICDISGNASLRDQIVKKCQGLPLNIVLLGGFLSTKKMNSAELTRVFSQANWKNTDVWLLSYADLPAHHKLCLLYLTLFPKEFDLSVRRILRLWLAEGFLQRSSGLGEDLAEKCFDDLVRRNLIKISKFRSDGGPKKCRLPGFQHEQLSPKAEEIRLFHIHQMSSEQTQPPSNKNNKNPMETSPAEPSKPPSDKNNKNPMETSPAEPSILRVRRIVAYADITDNDFDSDFQNLRSYFSFNCTRYDTPAKGVGNFLRRIIGSRGFGLLRVLDLEGVYKPILPTTLKYLFQLRYLGLRWTFLDNLPESVGDLPYLETLDLKRTYINNLPSSVWKLKHLRHLNLPQVRLDMRIQQPSKKLLTLWGIIIDDGCNMENGLGQLNDLRELGITCCQLTRYEDLLKWITSQTHLQSLSLTSKDESGCPSRLELENLSQLHKITHLKLLGKLNRLLNNSEFPPYIRVLTLSVSNLNDDPMRVLSQLKYLSVLRLLAESYCGQKMQCPENGFVNLRVLKLWMLNNLEEWVVELGGMPNIKELEIRSCQQLKELPNKFLERTTLKELILTNMPKDFVEKVGNSKFEHTILQTNHYEFTPLPIIAKIVISAPASSIDLAALLVLSPSIGEYHWRLRHISCTLPLLKQPE</sequence>
<feature type="domain" description="Disease resistance N-terminal" evidence="7">
    <location>
        <begin position="6"/>
        <end position="94"/>
    </location>
</feature>
<dbReference type="Pfam" id="PF18052">
    <property type="entry name" value="Rx_N"/>
    <property type="match status" value="1"/>
</dbReference>
<evidence type="ECO:0000259" key="6">
    <source>
        <dbReference type="Pfam" id="PF00931"/>
    </source>
</evidence>
<dbReference type="InterPro" id="IPR055414">
    <property type="entry name" value="LRR_R13L4/SHOC2-like"/>
</dbReference>
<dbReference type="InterPro" id="IPR038005">
    <property type="entry name" value="RX-like_CC"/>
</dbReference>
<dbReference type="InterPro" id="IPR002182">
    <property type="entry name" value="NB-ARC"/>
</dbReference>
<dbReference type="PANTHER" id="PTHR23155:SF955">
    <property type="entry name" value="AAA+ ATPASE DOMAIN-CONTAINING PROTEIN"/>
    <property type="match status" value="1"/>
</dbReference>
<evidence type="ECO:0000256" key="1">
    <source>
        <dbReference type="ARBA" id="ARBA00022737"/>
    </source>
</evidence>
<evidence type="ECO:0000259" key="9">
    <source>
        <dbReference type="Pfam" id="PF23598"/>
    </source>
</evidence>
<dbReference type="InterPro" id="IPR044974">
    <property type="entry name" value="Disease_R_plants"/>
</dbReference>
<dbReference type="Pfam" id="PF23559">
    <property type="entry name" value="WHD_DRP"/>
    <property type="match status" value="1"/>
</dbReference>
<evidence type="ECO:0000259" key="7">
    <source>
        <dbReference type="Pfam" id="PF18052"/>
    </source>
</evidence>
<dbReference type="AlphaFoldDB" id="A0A803ND97"/>
<reference evidence="10" key="1">
    <citation type="journal article" date="2017" name="Nature">
        <title>The genome of Chenopodium quinoa.</title>
        <authorList>
            <person name="Jarvis D.E."/>
            <person name="Ho Y.S."/>
            <person name="Lightfoot D.J."/>
            <person name="Schmoeckel S.M."/>
            <person name="Li B."/>
            <person name="Borm T.J.A."/>
            <person name="Ohyanagi H."/>
            <person name="Mineta K."/>
            <person name="Michell C.T."/>
            <person name="Saber N."/>
            <person name="Kharbatia N.M."/>
            <person name="Rupper R.R."/>
            <person name="Sharp A.R."/>
            <person name="Dally N."/>
            <person name="Boughton B.A."/>
            <person name="Woo Y.H."/>
            <person name="Gao G."/>
            <person name="Schijlen E.G.W.M."/>
            <person name="Guo X."/>
            <person name="Momin A.A."/>
            <person name="Negrao S."/>
            <person name="Al-Babili S."/>
            <person name="Gehring C."/>
            <person name="Roessner U."/>
            <person name="Jung C."/>
            <person name="Murphy K."/>
            <person name="Arold S.T."/>
            <person name="Gojobori T."/>
            <person name="van der Linden C.G."/>
            <person name="van Loo E.N."/>
            <person name="Jellen E.N."/>
            <person name="Maughan P.J."/>
            <person name="Tester M."/>
        </authorList>
    </citation>
    <scope>NUCLEOTIDE SEQUENCE [LARGE SCALE GENOMIC DNA]</scope>
    <source>
        <strain evidence="10">cv. PI 614886</strain>
    </source>
</reference>
<dbReference type="Pfam" id="PF00931">
    <property type="entry name" value="NB-ARC"/>
    <property type="match status" value="1"/>
</dbReference>
<protein>
    <submittedName>
        <fullName evidence="10">Uncharacterized protein</fullName>
    </submittedName>
</protein>
<evidence type="ECO:0000313" key="11">
    <source>
        <dbReference type="Proteomes" id="UP000596660"/>
    </source>
</evidence>
<keyword evidence="4" id="KW-0175">Coiled coil</keyword>
<dbReference type="InterPro" id="IPR032675">
    <property type="entry name" value="LRR_dom_sf"/>
</dbReference>
<dbReference type="Gene3D" id="1.20.5.4130">
    <property type="match status" value="1"/>
</dbReference>